<protein>
    <recommendedName>
        <fullName evidence="3">Protein O-glucosyltransferase 3</fullName>
    </recommendedName>
</protein>
<dbReference type="EMBL" id="JABWUV010000010">
    <property type="protein sequence ID" value="KAF6324154.1"/>
    <property type="molecule type" value="Genomic_DNA"/>
</dbReference>
<gene>
    <name evidence="1" type="ORF">mMyoMyo1_001655</name>
</gene>
<name>A0A7J7VG72_MYOMY</name>
<evidence type="ECO:0000313" key="1">
    <source>
        <dbReference type="EMBL" id="KAF6324154.1"/>
    </source>
</evidence>
<evidence type="ECO:0008006" key="3">
    <source>
        <dbReference type="Google" id="ProtNLM"/>
    </source>
</evidence>
<accession>A0A7J7VG72</accession>
<keyword evidence="2" id="KW-1185">Reference proteome</keyword>
<dbReference type="VEuPathDB" id="HostDB:CUNH11orf65"/>
<comment type="caution">
    <text evidence="1">The sequence shown here is derived from an EMBL/GenBank/DDBJ whole genome shotgun (WGS) entry which is preliminary data.</text>
</comment>
<evidence type="ECO:0000313" key="2">
    <source>
        <dbReference type="Proteomes" id="UP000527355"/>
    </source>
</evidence>
<dbReference type="Proteomes" id="UP000527355">
    <property type="component" value="Unassembled WGS sequence"/>
</dbReference>
<sequence length="295" mass="34933">MSLVQEKEFEFAKRDKAARVIQKAWRRFLNIAIFQYFKSLINIRRQGEPRHIIRCINPKEAELLDAAAGIHVRFRFGGAKFPPDIYYKIFTERHIEDLCANSPRDYTKLSAKYASHIRSDNLQKQDCRGWYRRIENNGWRLVSDRFWLSTEHAIGDKKETKFHFSKLKRRQDIEKKRKIRKIEWMRQMYYKGHLEAKSTNLKTLGLIHRASKGLIKSIEDGGIDSVMEWEVDEVLNWTNTLNFDEYVANWKEIATSDSSVNFKSFRFQQEQKYIYDYAAISEGMGTSNNTSYGNT</sequence>
<reference evidence="1 2" key="1">
    <citation type="journal article" date="2020" name="Nature">
        <title>Six reference-quality genomes reveal evolution of bat adaptations.</title>
        <authorList>
            <person name="Jebb D."/>
            <person name="Huang Z."/>
            <person name="Pippel M."/>
            <person name="Hughes G.M."/>
            <person name="Lavrichenko K."/>
            <person name="Devanna P."/>
            <person name="Winkler S."/>
            <person name="Jermiin L.S."/>
            <person name="Skirmuntt E.C."/>
            <person name="Katzourakis A."/>
            <person name="Burkitt-Gray L."/>
            <person name="Ray D.A."/>
            <person name="Sullivan K.A.M."/>
            <person name="Roscito J.G."/>
            <person name="Kirilenko B.M."/>
            <person name="Davalos L.M."/>
            <person name="Corthals A.P."/>
            <person name="Power M.L."/>
            <person name="Jones G."/>
            <person name="Ransome R.D."/>
            <person name="Dechmann D.K.N."/>
            <person name="Locatelli A.G."/>
            <person name="Puechmaille S.J."/>
            <person name="Fedrigo O."/>
            <person name="Jarvis E.D."/>
            <person name="Hiller M."/>
            <person name="Vernes S.C."/>
            <person name="Myers E.W."/>
            <person name="Teeling E.C."/>
        </authorList>
    </citation>
    <scope>NUCLEOTIDE SEQUENCE [LARGE SCALE GENOMIC DNA]</scope>
    <source>
        <strain evidence="1">MMyoMyo1</strain>
        <tissue evidence="1">Flight muscle</tissue>
    </source>
</reference>
<proteinExistence type="predicted"/>
<organism evidence="1 2">
    <name type="scientific">Myotis myotis</name>
    <name type="common">Greater mouse-eared bat</name>
    <name type="synonym">Vespertilio myotis</name>
    <dbReference type="NCBI Taxonomy" id="51298"/>
    <lineage>
        <taxon>Eukaryota</taxon>
        <taxon>Metazoa</taxon>
        <taxon>Chordata</taxon>
        <taxon>Craniata</taxon>
        <taxon>Vertebrata</taxon>
        <taxon>Euteleostomi</taxon>
        <taxon>Mammalia</taxon>
        <taxon>Eutheria</taxon>
        <taxon>Laurasiatheria</taxon>
        <taxon>Chiroptera</taxon>
        <taxon>Yangochiroptera</taxon>
        <taxon>Vespertilionidae</taxon>
        <taxon>Myotis</taxon>
    </lineage>
</organism>
<dbReference type="PANTHER" id="PTHR33504">
    <property type="entry name" value="NADH DEHYDROGENASE (UBIQUINONE) 1 BETA SUBCOMPLEX, 4"/>
    <property type="match status" value="1"/>
</dbReference>
<dbReference type="AlphaFoldDB" id="A0A7J7VG72"/>
<dbReference type="PANTHER" id="PTHR33504:SF2">
    <property type="entry name" value="PROTEIN MFI"/>
    <property type="match status" value="1"/>
</dbReference>
<dbReference type="OrthoDB" id="10253073at2759"/>